<dbReference type="RefSeq" id="XP_025385200.1">
    <property type="nucleotide sequence ID" value="XM_025534202.1"/>
</dbReference>
<proteinExistence type="predicted"/>
<dbReference type="GeneID" id="37056164"/>
<protein>
    <submittedName>
        <fullName evidence="2">Uncharacterized protein</fullName>
    </submittedName>
</protein>
<feature type="compositionally biased region" description="Polar residues" evidence="1">
    <location>
        <begin position="31"/>
        <end position="42"/>
    </location>
</feature>
<dbReference type="EMBL" id="MSFU01000023">
    <property type="protein sequence ID" value="PWY66892.1"/>
    <property type="molecule type" value="Genomic_DNA"/>
</dbReference>
<accession>A0A317V292</accession>
<feature type="compositionally biased region" description="Basic and acidic residues" evidence="1">
    <location>
        <begin position="10"/>
        <end position="29"/>
    </location>
</feature>
<feature type="region of interest" description="Disordered" evidence="1">
    <location>
        <begin position="1"/>
        <end position="67"/>
    </location>
</feature>
<evidence type="ECO:0000313" key="2">
    <source>
        <dbReference type="EMBL" id="PWY66892.1"/>
    </source>
</evidence>
<dbReference type="OrthoDB" id="10441093at2759"/>
<evidence type="ECO:0000313" key="3">
    <source>
        <dbReference type="Proteomes" id="UP000246171"/>
    </source>
</evidence>
<dbReference type="AlphaFoldDB" id="A0A317V292"/>
<dbReference type="Proteomes" id="UP000246171">
    <property type="component" value="Unassembled WGS sequence"/>
</dbReference>
<name>A0A317V292_ASPEC</name>
<reference evidence="2" key="1">
    <citation type="submission" date="2016-12" db="EMBL/GenBank/DDBJ databases">
        <title>The genomes of Aspergillus section Nigri reveals drivers in fungal speciation.</title>
        <authorList>
            <consortium name="DOE Joint Genome Institute"/>
            <person name="Vesth T.C."/>
            <person name="Nybo J."/>
            <person name="Theobald S."/>
            <person name="Brandl J."/>
            <person name="Frisvad J.C."/>
            <person name="Nielsen K.F."/>
            <person name="Lyhne E.K."/>
            <person name="Kogle M.E."/>
            <person name="Kuo A."/>
            <person name="Riley R."/>
            <person name="Clum A."/>
            <person name="Nolan M."/>
            <person name="Lipzen A."/>
            <person name="Salamov A."/>
            <person name="Henrissat B."/>
            <person name="Wiebenga A."/>
            <person name="De vries R.P."/>
            <person name="Grigoriev I.V."/>
            <person name="Mortensen U.H."/>
            <person name="Andersen M.R."/>
            <person name="Baker S.E."/>
        </authorList>
    </citation>
    <scope>NUCLEOTIDE SEQUENCE</scope>
    <source>
        <strain evidence="2">CBS 122712</strain>
    </source>
</reference>
<evidence type="ECO:0000256" key="1">
    <source>
        <dbReference type="SAM" id="MobiDB-lite"/>
    </source>
</evidence>
<dbReference type="VEuPathDB" id="FungiDB:BO83DRAFT_410256"/>
<sequence>MEGEGGGEGKGIKEVDVGDKNTKHGEKDTGLPTSQQPTNNGDTGPLCWRRKGKLSAEKTEKPMDPAAANPVVRKPRRQKEVPFGCSILTWYYFHFAALLPDRFPLVDKSDDSMADLLAPWPSLAGSGSPPAFYDIMENRRWWPRDLPDGAGSSRGRVRTPPTIGTFLPTGTSELVGGMRDTAILVRVILMNRYSFVLKSMSPSTPDLHAPLMQYSLPNNYYTPALHLLRAGSRDPAESASPVTPASSPLLLFPSFVIHDLPLLDPEIRRTQSLTVFSSSTEKLMKAGHMSKFRPRVMTPG</sequence>
<feature type="compositionally biased region" description="Basic and acidic residues" evidence="1">
    <location>
        <begin position="54"/>
        <end position="63"/>
    </location>
</feature>
<keyword evidence="3" id="KW-1185">Reference proteome</keyword>
<organism evidence="2 3">
    <name type="scientific">Aspergillus eucalypticola (strain CBS 122712 / IBT 29274)</name>
    <dbReference type="NCBI Taxonomy" id="1448314"/>
    <lineage>
        <taxon>Eukaryota</taxon>
        <taxon>Fungi</taxon>
        <taxon>Dikarya</taxon>
        <taxon>Ascomycota</taxon>
        <taxon>Pezizomycotina</taxon>
        <taxon>Eurotiomycetes</taxon>
        <taxon>Eurotiomycetidae</taxon>
        <taxon>Eurotiales</taxon>
        <taxon>Aspergillaceae</taxon>
        <taxon>Aspergillus</taxon>
        <taxon>Aspergillus subgen. Circumdati</taxon>
    </lineage>
</organism>
<comment type="caution">
    <text evidence="2">The sequence shown here is derived from an EMBL/GenBank/DDBJ whole genome shotgun (WGS) entry which is preliminary data.</text>
</comment>
<gene>
    <name evidence="2" type="ORF">BO83DRAFT_410256</name>
</gene>